<dbReference type="SUPFAM" id="SSF47616">
    <property type="entry name" value="GST C-terminal domain-like"/>
    <property type="match status" value="1"/>
</dbReference>
<evidence type="ECO:0008006" key="4">
    <source>
        <dbReference type="Google" id="ProtNLM"/>
    </source>
</evidence>
<dbReference type="EMBL" id="LR743510">
    <property type="protein sequence ID" value="CAA2137851.1"/>
    <property type="molecule type" value="Genomic_DNA"/>
</dbReference>
<evidence type="ECO:0000259" key="2">
    <source>
        <dbReference type="PROSITE" id="PS50405"/>
    </source>
</evidence>
<dbReference type="PROSITE" id="PS50404">
    <property type="entry name" value="GST_NTER"/>
    <property type="match status" value="1"/>
</dbReference>
<dbReference type="InterPro" id="IPR004045">
    <property type="entry name" value="Glutathione_S-Trfase_N"/>
</dbReference>
<dbReference type="AlphaFoldDB" id="A0A679JDT8"/>
<organism evidence="3">
    <name type="scientific">Methylobacterium bullatum</name>
    <dbReference type="NCBI Taxonomy" id="570505"/>
    <lineage>
        <taxon>Bacteria</taxon>
        <taxon>Pseudomonadati</taxon>
        <taxon>Pseudomonadota</taxon>
        <taxon>Alphaproteobacteria</taxon>
        <taxon>Hyphomicrobiales</taxon>
        <taxon>Methylobacteriaceae</taxon>
        <taxon>Methylobacterium</taxon>
    </lineage>
</organism>
<dbReference type="PROSITE" id="PS50405">
    <property type="entry name" value="GST_CTER"/>
    <property type="match status" value="1"/>
</dbReference>
<dbReference type="InterPro" id="IPR036249">
    <property type="entry name" value="Thioredoxin-like_sf"/>
</dbReference>
<feature type="domain" description="GST N-terminal" evidence="1">
    <location>
        <begin position="1"/>
        <end position="90"/>
    </location>
</feature>
<geneLocation type="plasmid" evidence="3">
    <name>1</name>
</geneLocation>
<evidence type="ECO:0000313" key="3">
    <source>
        <dbReference type="EMBL" id="CAA2137851.1"/>
    </source>
</evidence>
<feature type="domain" description="GST C-terminal" evidence="2">
    <location>
        <begin position="99"/>
        <end position="238"/>
    </location>
</feature>
<dbReference type="CDD" id="cd03039">
    <property type="entry name" value="GST_N_Sigma_like"/>
    <property type="match status" value="1"/>
</dbReference>
<dbReference type="PANTHER" id="PTHR11571:SF263">
    <property type="entry name" value="GLUTATHIONE S-TRANSFERASE"/>
    <property type="match status" value="1"/>
</dbReference>
<dbReference type="Gene3D" id="1.20.1050.10">
    <property type="match status" value="1"/>
</dbReference>
<dbReference type="Pfam" id="PF14497">
    <property type="entry name" value="GST_C_3"/>
    <property type="match status" value="1"/>
</dbReference>
<dbReference type="InterPro" id="IPR010987">
    <property type="entry name" value="Glutathione-S-Trfase_C-like"/>
</dbReference>
<protein>
    <recommendedName>
        <fullName evidence="4">Glutathione S-transferase</fullName>
    </recommendedName>
</protein>
<dbReference type="SUPFAM" id="SSF52833">
    <property type="entry name" value="Thioredoxin-like"/>
    <property type="match status" value="1"/>
</dbReference>
<dbReference type="GO" id="GO:0004364">
    <property type="term" value="F:glutathione transferase activity"/>
    <property type="evidence" value="ECO:0007669"/>
    <property type="project" value="TreeGrafter"/>
</dbReference>
<dbReference type="GO" id="GO:0006749">
    <property type="term" value="P:glutathione metabolic process"/>
    <property type="evidence" value="ECO:0007669"/>
    <property type="project" value="TreeGrafter"/>
</dbReference>
<accession>A0A679JDT8</accession>
<evidence type="ECO:0000259" key="1">
    <source>
        <dbReference type="PROSITE" id="PS50404"/>
    </source>
</evidence>
<dbReference type="RefSeq" id="WP_339159493.1">
    <property type="nucleotide sequence ID" value="NZ_LR743510.1"/>
</dbReference>
<name>A0A679JDT8_9HYPH</name>
<keyword evidence="3" id="KW-0614">Plasmid</keyword>
<gene>
    <name evidence="3" type="ORF">MBLL_00856</name>
</gene>
<dbReference type="CDD" id="cd03192">
    <property type="entry name" value="GST_C_Sigma_like"/>
    <property type="match status" value="1"/>
</dbReference>
<dbReference type="InterPro" id="IPR050213">
    <property type="entry name" value="GST_superfamily"/>
</dbReference>
<sequence>MPYELYYWPTIQGRGEFVRLALEEAGAEYVDVARGREEDGQGLGAMADLLEDPSIARPAYAPPFLRDGDVVIGQTAAILLYLGPRIGLAPASEADRLWTHQIQLTVADVVAEAHDTHHPIAVSLTYEDQQPEALRRAKDFQANRIPEYLAWFDHVLGRNDGLHLVGGATTYADMSLFQLVDGLLYAFPRATERTLTENRHVAALHDAVRQRPRIAAYLASPRRIPFNQQGIFRHYPELDP</sequence>
<dbReference type="PANTHER" id="PTHR11571">
    <property type="entry name" value="GLUTATHIONE S-TRANSFERASE"/>
    <property type="match status" value="1"/>
</dbReference>
<dbReference type="InterPro" id="IPR004046">
    <property type="entry name" value="GST_C"/>
</dbReference>
<reference evidence="3" key="1">
    <citation type="submission" date="2019-12" db="EMBL/GenBank/DDBJ databases">
        <authorList>
            <person name="Cremers G."/>
        </authorList>
    </citation>
    <scope>NUCLEOTIDE SEQUENCE</scope>
    <source>
        <strain evidence="3">Mbul2</strain>
        <plasmid evidence="3">1</plasmid>
    </source>
</reference>
<dbReference type="Gene3D" id="3.40.30.10">
    <property type="entry name" value="Glutaredoxin"/>
    <property type="match status" value="1"/>
</dbReference>
<dbReference type="InterPro" id="IPR036282">
    <property type="entry name" value="Glutathione-S-Trfase_C_sf"/>
</dbReference>
<proteinExistence type="predicted"/>